<keyword evidence="1 3" id="KW-0808">Transferase</keyword>
<dbReference type="SUPFAM" id="SSF51161">
    <property type="entry name" value="Trimeric LpxA-like enzymes"/>
    <property type="match status" value="1"/>
</dbReference>
<dbReference type="InterPro" id="IPR018357">
    <property type="entry name" value="Hexapep_transf_CS"/>
</dbReference>
<dbReference type="PROSITE" id="PS00101">
    <property type="entry name" value="HEXAPEP_TRANSFERASES"/>
    <property type="match status" value="1"/>
</dbReference>
<dbReference type="Gene3D" id="2.160.10.10">
    <property type="entry name" value="Hexapeptide repeat proteins"/>
    <property type="match status" value="1"/>
</dbReference>
<proteinExistence type="predicted"/>
<dbReference type="RefSeq" id="WP_184749541.1">
    <property type="nucleotide sequence ID" value="NZ_BAAAJR010000003.1"/>
</dbReference>
<dbReference type="Pfam" id="PF00132">
    <property type="entry name" value="Hexapep"/>
    <property type="match status" value="1"/>
</dbReference>
<accession>A0A7X0FMQ7</accession>
<name>A0A7X0FMQ7_9MICO</name>
<evidence type="ECO:0000313" key="3">
    <source>
        <dbReference type="EMBL" id="MBB6390269.1"/>
    </source>
</evidence>
<dbReference type="CDD" id="cd04647">
    <property type="entry name" value="LbH_MAT_like"/>
    <property type="match status" value="1"/>
</dbReference>
<dbReference type="AlphaFoldDB" id="A0A7X0FMQ7"/>
<dbReference type="Proteomes" id="UP000537775">
    <property type="component" value="Unassembled WGS sequence"/>
</dbReference>
<evidence type="ECO:0000256" key="1">
    <source>
        <dbReference type="ARBA" id="ARBA00022679"/>
    </source>
</evidence>
<comment type="caution">
    <text evidence="3">The sequence shown here is derived from an EMBL/GenBank/DDBJ whole genome shotgun (WGS) entry which is preliminary data.</text>
</comment>
<keyword evidence="2" id="KW-0677">Repeat</keyword>
<sequence>MNGMTIVQNAMRLRDAAYTGFVRGGFAGLGSGSRIMLPFRAGNPHKVWIGDNVLIGPSSWFMVPRLDADGPVIFIHDRVRMNQTSIAAVTSVVIEEAVGLARGVYIADHMHGFDEPGVPVRDQPLERIAPVRIGRGAWLGQNVVVMPGVTIGAGAVIGANSVVTRDVPARTVAAGSPARVIRELVG</sequence>
<dbReference type="InterPro" id="IPR051159">
    <property type="entry name" value="Hexapeptide_acetyltransf"/>
</dbReference>
<evidence type="ECO:0000313" key="4">
    <source>
        <dbReference type="Proteomes" id="UP000537775"/>
    </source>
</evidence>
<gene>
    <name evidence="3" type="ORF">HD594_000582</name>
</gene>
<dbReference type="InterPro" id="IPR001451">
    <property type="entry name" value="Hexapep"/>
</dbReference>
<dbReference type="EMBL" id="JACHML010000001">
    <property type="protein sequence ID" value="MBB6390269.1"/>
    <property type="molecule type" value="Genomic_DNA"/>
</dbReference>
<evidence type="ECO:0000256" key="2">
    <source>
        <dbReference type="ARBA" id="ARBA00022737"/>
    </source>
</evidence>
<dbReference type="InterPro" id="IPR011004">
    <property type="entry name" value="Trimer_LpxA-like_sf"/>
</dbReference>
<dbReference type="PANTHER" id="PTHR23416">
    <property type="entry name" value="SIALIC ACID SYNTHASE-RELATED"/>
    <property type="match status" value="1"/>
</dbReference>
<keyword evidence="4" id="KW-1185">Reference proteome</keyword>
<protein>
    <submittedName>
        <fullName evidence="3">Acetyltransferase-like isoleucine patch superfamily enzyme</fullName>
    </submittedName>
</protein>
<organism evidence="3 4">
    <name type="scientific">Microbacterium thalassium</name>
    <dbReference type="NCBI Taxonomy" id="362649"/>
    <lineage>
        <taxon>Bacteria</taxon>
        <taxon>Bacillati</taxon>
        <taxon>Actinomycetota</taxon>
        <taxon>Actinomycetes</taxon>
        <taxon>Micrococcales</taxon>
        <taxon>Microbacteriaceae</taxon>
        <taxon>Microbacterium</taxon>
    </lineage>
</organism>
<dbReference type="GO" id="GO:0016740">
    <property type="term" value="F:transferase activity"/>
    <property type="evidence" value="ECO:0007669"/>
    <property type="project" value="UniProtKB-KW"/>
</dbReference>
<reference evidence="3 4" key="1">
    <citation type="submission" date="2020-08" db="EMBL/GenBank/DDBJ databases">
        <title>Sequencing the genomes of 1000 actinobacteria strains.</title>
        <authorList>
            <person name="Klenk H.-P."/>
        </authorList>
    </citation>
    <scope>NUCLEOTIDE SEQUENCE [LARGE SCALE GENOMIC DNA]</scope>
    <source>
        <strain evidence="3 4">DSM 12511</strain>
    </source>
</reference>